<evidence type="ECO:0000313" key="4">
    <source>
        <dbReference type="EMBL" id="GJT71601.1"/>
    </source>
</evidence>
<feature type="domain" description="Reverse transcriptase Ty1/copia-type" evidence="2">
    <location>
        <begin position="410"/>
        <end position="494"/>
    </location>
</feature>
<dbReference type="InterPro" id="IPR013103">
    <property type="entry name" value="RVT_2"/>
</dbReference>
<evidence type="ECO:0000256" key="1">
    <source>
        <dbReference type="SAM" id="MobiDB-lite"/>
    </source>
</evidence>
<dbReference type="Pfam" id="PF25597">
    <property type="entry name" value="SH3_retrovirus"/>
    <property type="match status" value="1"/>
</dbReference>
<keyword evidence="5" id="KW-1185">Reference proteome</keyword>
<feature type="domain" description="Retroviral polymerase SH3-like" evidence="3">
    <location>
        <begin position="201"/>
        <end position="247"/>
    </location>
</feature>
<evidence type="ECO:0000259" key="2">
    <source>
        <dbReference type="Pfam" id="PF07727"/>
    </source>
</evidence>
<comment type="caution">
    <text evidence="4">The sequence shown here is derived from an EMBL/GenBank/DDBJ whole genome shotgun (WGS) entry which is preliminary data.</text>
</comment>
<accession>A0ABQ5G7T4</accession>
<organism evidence="4 5">
    <name type="scientific">Tanacetum coccineum</name>
    <dbReference type="NCBI Taxonomy" id="301880"/>
    <lineage>
        <taxon>Eukaryota</taxon>
        <taxon>Viridiplantae</taxon>
        <taxon>Streptophyta</taxon>
        <taxon>Embryophyta</taxon>
        <taxon>Tracheophyta</taxon>
        <taxon>Spermatophyta</taxon>
        <taxon>Magnoliopsida</taxon>
        <taxon>eudicotyledons</taxon>
        <taxon>Gunneridae</taxon>
        <taxon>Pentapetalae</taxon>
        <taxon>asterids</taxon>
        <taxon>campanulids</taxon>
        <taxon>Asterales</taxon>
        <taxon>Asteraceae</taxon>
        <taxon>Asteroideae</taxon>
        <taxon>Anthemideae</taxon>
        <taxon>Anthemidinae</taxon>
        <taxon>Tanacetum</taxon>
    </lineage>
</organism>
<evidence type="ECO:0000259" key="3">
    <source>
        <dbReference type="Pfam" id="PF25597"/>
    </source>
</evidence>
<feature type="region of interest" description="Disordered" evidence="1">
    <location>
        <begin position="298"/>
        <end position="326"/>
    </location>
</feature>
<reference evidence="4" key="1">
    <citation type="journal article" date="2022" name="Int. J. Mol. Sci.">
        <title>Draft Genome of Tanacetum Coccineum: Genomic Comparison of Closely Related Tanacetum-Family Plants.</title>
        <authorList>
            <person name="Yamashiro T."/>
            <person name="Shiraishi A."/>
            <person name="Nakayama K."/>
            <person name="Satake H."/>
        </authorList>
    </citation>
    <scope>NUCLEOTIDE SEQUENCE</scope>
</reference>
<dbReference type="Pfam" id="PF07727">
    <property type="entry name" value="RVT_2"/>
    <property type="match status" value="1"/>
</dbReference>
<evidence type="ECO:0000313" key="5">
    <source>
        <dbReference type="Proteomes" id="UP001151760"/>
    </source>
</evidence>
<name>A0ABQ5G7T4_9ASTR</name>
<sequence length="497" mass="56906">MKKVNILISIDEDSDWKNYLKYINIDLKYVEEQRLNLLSKYNKIVFELNKCKDDLLALKQAKIEAVTFQIQNTKPTKLNHALQDQLKEERKITLFSGNSSTESSSPKNEAKKIPFVPASLDYDYEMVLKSKDWVERLNPDSKLPNFNTRRILVPKSKVVNESLKLTEVSSNHESLKESGLEPQTPLPPLKNFQGAYPSYENHLGKFDAKADDGYFLGYSFNSKAFRVFNTRRQQTKETYHVTFDESIEAVSSDISYCIIPHGRSLTELTQEKHVLKVIALNELDIPHTEVVEGPLDQKNTKGIQEKNVQDEQIRNQPTKETSENDIETSVPITESLVPKVIQSKNTIHASTSSYPIAQDRWSKYQHIKLVNIIGDPGEGMLTRSMTAKLTVASASWVDAMQEELNQFYRNKVWTLVPLPYGKIAIGSKWVFRNKKDKHGIVTKNKARLVAQGYSHKEGIDYDEIFAPIARMEAIRIFLAFATYMNFTVFQMDVKVPS</sequence>
<dbReference type="Proteomes" id="UP001151760">
    <property type="component" value="Unassembled WGS sequence"/>
</dbReference>
<dbReference type="EMBL" id="BQNB010018181">
    <property type="protein sequence ID" value="GJT71601.1"/>
    <property type="molecule type" value="Genomic_DNA"/>
</dbReference>
<proteinExistence type="predicted"/>
<feature type="compositionally biased region" description="Basic and acidic residues" evidence="1">
    <location>
        <begin position="303"/>
        <end position="313"/>
    </location>
</feature>
<dbReference type="InterPro" id="IPR057670">
    <property type="entry name" value="SH3_retrovirus"/>
</dbReference>
<protein>
    <submittedName>
        <fullName evidence="4">Retrovirus-related pol polyprotein from transposon TNT 1-94</fullName>
    </submittedName>
</protein>
<gene>
    <name evidence="4" type="ORF">Tco_1030887</name>
</gene>
<reference evidence="4" key="2">
    <citation type="submission" date="2022-01" db="EMBL/GenBank/DDBJ databases">
        <authorList>
            <person name="Yamashiro T."/>
            <person name="Shiraishi A."/>
            <person name="Satake H."/>
            <person name="Nakayama K."/>
        </authorList>
    </citation>
    <scope>NUCLEOTIDE SEQUENCE</scope>
</reference>